<dbReference type="EMBL" id="QXHD01000004">
    <property type="protein sequence ID" value="NEZ60948.1"/>
    <property type="molecule type" value="Genomic_DNA"/>
</dbReference>
<accession>A0A6M0RXI1</accession>
<evidence type="ECO:0000313" key="1">
    <source>
        <dbReference type="EMBL" id="NEZ60948.1"/>
    </source>
</evidence>
<dbReference type="Pfam" id="PF01724">
    <property type="entry name" value="DUF29"/>
    <property type="match status" value="1"/>
</dbReference>
<evidence type="ECO:0000313" key="2">
    <source>
        <dbReference type="Proteomes" id="UP000481033"/>
    </source>
</evidence>
<gene>
    <name evidence="1" type="ORF">DXZ20_36015</name>
</gene>
<sequence length="161" mass="18630">MSSPTNQAPTTEHASAASAPRENLYDTDFMAWCEYQAEALRSQDFRNLDLANLIEEISDMGREQFNKTASLTRQIIIHILKLQAFPDDQAAEHWRDEIEAFQDSLDDIVSGSIRYRFQQQETFAAQQAKALRRLQRKYPDTKFQPLDSMTLDEIIAWPEKS</sequence>
<comment type="caution">
    <text evidence="1">The sequence shown here is derived from an EMBL/GenBank/DDBJ whole genome shotgun (WGS) entry which is preliminary data.</text>
</comment>
<dbReference type="RefSeq" id="WP_163670346.1">
    <property type="nucleotide sequence ID" value="NZ_QXHD01000004.1"/>
</dbReference>
<proteinExistence type="predicted"/>
<dbReference type="Proteomes" id="UP000481033">
    <property type="component" value="Unassembled WGS sequence"/>
</dbReference>
<protein>
    <submittedName>
        <fullName evidence="1">DUF29 domain-containing protein</fullName>
    </submittedName>
</protein>
<reference evidence="1 2" key="1">
    <citation type="journal article" date="2020" name="Microb. Ecol.">
        <title>Ecogenomics of the Marine Benthic Filamentous Cyanobacterium Adonisia.</title>
        <authorList>
            <person name="Walter J.M."/>
            <person name="Coutinho F.H."/>
            <person name="Leomil L."/>
            <person name="Hargreaves P.I."/>
            <person name="Campeao M.E."/>
            <person name="Vieira V.V."/>
            <person name="Silva B.S."/>
            <person name="Fistarol G.O."/>
            <person name="Salomon P.S."/>
            <person name="Sawabe T."/>
            <person name="Mino S."/>
            <person name="Hosokawa M."/>
            <person name="Miyashita H."/>
            <person name="Maruyama F."/>
            <person name="van Verk M.C."/>
            <person name="Dutilh B.E."/>
            <person name="Thompson C.C."/>
            <person name="Thompson F.L."/>
        </authorList>
    </citation>
    <scope>NUCLEOTIDE SEQUENCE [LARGE SCALE GENOMIC DNA]</scope>
    <source>
        <strain evidence="1 2">CCMR0081</strain>
    </source>
</reference>
<keyword evidence="2" id="KW-1185">Reference proteome</keyword>
<dbReference type="Gene3D" id="1.20.1220.20">
    <property type="entry name" value="Uncharcterised protein PF01724"/>
    <property type="match status" value="1"/>
</dbReference>
<dbReference type="PANTHER" id="PTHR34235">
    <property type="entry name" value="SLR1203 PROTEIN-RELATED"/>
    <property type="match status" value="1"/>
</dbReference>
<dbReference type="InterPro" id="IPR002636">
    <property type="entry name" value="DUF29"/>
</dbReference>
<dbReference type="AlphaFoldDB" id="A0A6M0RXI1"/>
<name>A0A6M0RXI1_9CYAN</name>
<organism evidence="1 2">
    <name type="scientific">Adonisia turfae CCMR0081</name>
    <dbReference type="NCBI Taxonomy" id="2292702"/>
    <lineage>
        <taxon>Bacteria</taxon>
        <taxon>Bacillati</taxon>
        <taxon>Cyanobacteriota</taxon>
        <taxon>Adonisia</taxon>
        <taxon>Adonisia turfae</taxon>
    </lineage>
</organism>